<dbReference type="EMBL" id="JH159160">
    <property type="protein sequence ID" value="EGZ08879.1"/>
    <property type="molecule type" value="Genomic_DNA"/>
</dbReference>
<evidence type="ECO:0000313" key="5">
    <source>
        <dbReference type="Proteomes" id="UP000002640"/>
    </source>
</evidence>
<evidence type="ECO:0000313" key="4">
    <source>
        <dbReference type="EMBL" id="EGZ08879.1"/>
    </source>
</evidence>
<dbReference type="KEGG" id="psoj:PHYSODRAFT_318751"/>
<dbReference type="Proteomes" id="UP000002640">
    <property type="component" value="Unassembled WGS sequence"/>
</dbReference>
<dbReference type="CDD" id="cd00038">
    <property type="entry name" value="CAP_ED"/>
    <property type="match status" value="1"/>
</dbReference>
<keyword evidence="1" id="KW-1071">Ligand-gated ion channel</keyword>
<dbReference type="STRING" id="1094619.G5A6C4"/>
<feature type="signal peptide" evidence="2">
    <location>
        <begin position="1"/>
        <end position="17"/>
    </location>
</feature>
<keyword evidence="2" id="KW-0732">Signal</keyword>
<dbReference type="GO" id="GO:0005221">
    <property type="term" value="F:intracellularly cyclic nucleotide-activated monoatomic cation channel activity"/>
    <property type="evidence" value="ECO:0007669"/>
    <property type="project" value="InterPro"/>
</dbReference>
<dbReference type="PANTHER" id="PTHR45638">
    <property type="entry name" value="CYCLIC NUCLEOTIDE-GATED CATION CHANNEL SUBUNIT A"/>
    <property type="match status" value="1"/>
</dbReference>
<feature type="domain" description="Cyclic nucleotide-binding" evidence="3">
    <location>
        <begin position="77"/>
        <end position="156"/>
    </location>
</feature>
<proteinExistence type="predicted"/>
<dbReference type="InterPro" id="IPR000595">
    <property type="entry name" value="cNMP-bd_dom"/>
</dbReference>
<dbReference type="PROSITE" id="PS50042">
    <property type="entry name" value="CNMP_BINDING_3"/>
    <property type="match status" value="1"/>
</dbReference>
<evidence type="ECO:0000256" key="2">
    <source>
        <dbReference type="SAM" id="SignalP"/>
    </source>
</evidence>
<keyword evidence="1" id="KW-0813">Transport</keyword>
<dbReference type="SUPFAM" id="SSF51206">
    <property type="entry name" value="cAMP-binding domain-like"/>
    <property type="match status" value="1"/>
</dbReference>
<dbReference type="Gene3D" id="2.60.120.10">
    <property type="entry name" value="Jelly Rolls"/>
    <property type="match status" value="1"/>
</dbReference>
<keyword evidence="5" id="KW-1185">Reference proteome</keyword>
<feature type="chain" id="PRO_5003472997" description="Cyclic nucleotide-binding domain-containing protein" evidence="2">
    <location>
        <begin position="18"/>
        <end position="171"/>
    </location>
</feature>
<accession>G5A6C4</accession>
<dbReference type="InterPro" id="IPR014710">
    <property type="entry name" value="RmlC-like_jellyroll"/>
</dbReference>
<reference evidence="4 5" key="1">
    <citation type="journal article" date="2006" name="Science">
        <title>Phytophthora genome sequences uncover evolutionary origins and mechanisms of pathogenesis.</title>
        <authorList>
            <person name="Tyler B.M."/>
            <person name="Tripathy S."/>
            <person name="Zhang X."/>
            <person name="Dehal P."/>
            <person name="Jiang R.H."/>
            <person name="Aerts A."/>
            <person name="Arredondo F.D."/>
            <person name="Baxter L."/>
            <person name="Bensasson D."/>
            <person name="Beynon J.L."/>
            <person name="Chapman J."/>
            <person name="Damasceno C.M."/>
            <person name="Dorrance A.E."/>
            <person name="Dou D."/>
            <person name="Dickerman A.W."/>
            <person name="Dubchak I.L."/>
            <person name="Garbelotto M."/>
            <person name="Gijzen M."/>
            <person name="Gordon S.G."/>
            <person name="Govers F."/>
            <person name="Grunwald N.J."/>
            <person name="Huang W."/>
            <person name="Ivors K.L."/>
            <person name="Jones R.W."/>
            <person name="Kamoun S."/>
            <person name="Krampis K."/>
            <person name="Lamour K.H."/>
            <person name="Lee M.K."/>
            <person name="McDonald W.H."/>
            <person name="Medina M."/>
            <person name="Meijer H.J."/>
            <person name="Nordberg E.K."/>
            <person name="Maclean D.J."/>
            <person name="Ospina-Giraldo M.D."/>
            <person name="Morris P.F."/>
            <person name="Phuntumart V."/>
            <person name="Putnam N.H."/>
            <person name="Rash S."/>
            <person name="Rose J.K."/>
            <person name="Sakihama Y."/>
            <person name="Salamov A.A."/>
            <person name="Savidor A."/>
            <person name="Scheuring C.F."/>
            <person name="Smith B.M."/>
            <person name="Sobral B.W."/>
            <person name="Terry A."/>
            <person name="Torto-Alalibo T.A."/>
            <person name="Win J."/>
            <person name="Xu Z."/>
            <person name="Zhang H."/>
            <person name="Grigoriev I.V."/>
            <person name="Rokhsar D.S."/>
            <person name="Boore J.L."/>
        </authorList>
    </citation>
    <scope>NUCLEOTIDE SEQUENCE [LARGE SCALE GENOMIC DNA]</scope>
    <source>
        <strain evidence="4 5">P6497</strain>
    </source>
</reference>
<evidence type="ECO:0000259" key="3">
    <source>
        <dbReference type="PROSITE" id="PS50042"/>
    </source>
</evidence>
<dbReference type="OMA" id="DACINQL"/>
<gene>
    <name evidence="4" type="ORF">PHYSODRAFT_318751</name>
</gene>
<dbReference type="PANTHER" id="PTHR45638:SF11">
    <property type="entry name" value="CYCLIC NUCLEOTIDE-GATED CATION CHANNEL SUBUNIT A"/>
    <property type="match status" value="1"/>
</dbReference>
<dbReference type="InterPro" id="IPR018490">
    <property type="entry name" value="cNMP-bd_dom_sf"/>
</dbReference>
<dbReference type="AlphaFoldDB" id="G5A6C4"/>
<dbReference type="InterPro" id="IPR050866">
    <property type="entry name" value="CNG_cation_channel"/>
</dbReference>
<dbReference type="GeneID" id="20644244"/>
<dbReference type="InParanoid" id="G5A6C4"/>
<organism evidence="4 5">
    <name type="scientific">Phytophthora sojae (strain P6497)</name>
    <name type="common">Soybean stem and root rot agent</name>
    <name type="synonym">Phytophthora megasperma f. sp. glycines</name>
    <dbReference type="NCBI Taxonomy" id="1094619"/>
    <lineage>
        <taxon>Eukaryota</taxon>
        <taxon>Sar</taxon>
        <taxon>Stramenopiles</taxon>
        <taxon>Oomycota</taxon>
        <taxon>Peronosporomycetes</taxon>
        <taxon>Peronosporales</taxon>
        <taxon>Peronosporaceae</taxon>
        <taxon>Phytophthora</taxon>
    </lineage>
</organism>
<dbReference type="GO" id="GO:0044877">
    <property type="term" value="F:protein-containing complex binding"/>
    <property type="evidence" value="ECO:0007669"/>
    <property type="project" value="TreeGrafter"/>
</dbReference>
<sequence>MFTALCTTIFIISKCESGQTEAMDACINQLIHVLSFHRRYYTDSQSNDREASRLLCPSIASDIQVELLRPMIAQMTVFSECSDQFIIAVAGLLEMIALPSQTTLFSAGDYGDALYIVHSGVLEIIVDSVTVRDIRKGSCFGELSVFSSMPRTATVRFTATGCSKGPRRVRL</sequence>
<dbReference type="RefSeq" id="XP_009535512.1">
    <property type="nucleotide sequence ID" value="XM_009537217.1"/>
</dbReference>
<dbReference type="Pfam" id="PF00027">
    <property type="entry name" value="cNMP_binding"/>
    <property type="match status" value="1"/>
</dbReference>
<evidence type="ECO:0000256" key="1">
    <source>
        <dbReference type="ARBA" id="ARBA00023286"/>
    </source>
</evidence>
<name>G5A6C4_PHYSP</name>
<protein>
    <recommendedName>
        <fullName evidence="3">Cyclic nucleotide-binding domain-containing protein</fullName>
    </recommendedName>
</protein>
<keyword evidence="1" id="KW-0407">Ion channel</keyword>
<keyword evidence="1" id="KW-0406">Ion transport</keyword>